<organism evidence="3">
    <name type="scientific">viral metagenome</name>
    <dbReference type="NCBI Taxonomy" id="1070528"/>
    <lineage>
        <taxon>unclassified sequences</taxon>
        <taxon>metagenomes</taxon>
        <taxon>organismal metagenomes</taxon>
    </lineage>
</organism>
<proteinExistence type="predicted"/>
<dbReference type="EMBL" id="MT141554">
    <property type="protein sequence ID" value="QJA66406.1"/>
    <property type="molecule type" value="Genomic_DNA"/>
</dbReference>
<protein>
    <submittedName>
        <fullName evidence="3">Putative tail tubular protein</fullName>
    </submittedName>
</protein>
<dbReference type="EMBL" id="MT142161">
    <property type="protein sequence ID" value="QJA75395.1"/>
    <property type="molecule type" value="Genomic_DNA"/>
</dbReference>
<dbReference type="InterPro" id="IPR042302">
    <property type="entry name" value="E1_FCCH_sf"/>
</dbReference>
<evidence type="ECO:0000313" key="3">
    <source>
        <dbReference type="EMBL" id="QJA75395.1"/>
    </source>
</evidence>
<gene>
    <name evidence="3" type="ORF">MM415A01788_0004</name>
    <name evidence="2" type="ORF">MM415B00353_0053</name>
</gene>
<sequence length="286" mass="31937">MATTVTNFLTALGIRLNKTIDANSDPTATQVYQVIYEITDWILTQCIDLDSEIGSRIESFTLADGTSLYRDIVDDVVATADTGWIVGTYSRDKITLTKEKNKVDYSPHASNEDEPSQFYLDANGNVIFLQTPDTAYTVEIPYWYRPPRIDAVSYTISGATAANPCVITTSAAHAFYTGARTYIESVVGMTELNGYWYTVTKLSSTTFSLDGVNSSAYAAYASGGTAHVILPFNGIFDHIYSEFSSIRFQNIEEYKTAFEESWLAMLLQEARKVIQRRKNIKARISR</sequence>
<feature type="domain" description="Ubiquitin-activating enzyme E1 FCCH" evidence="1">
    <location>
        <begin position="163"/>
        <end position="227"/>
    </location>
</feature>
<dbReference type="Gene3D" id="2.40.30.180">
    <property type="entry name" value="Ubiquitin-activating enzyme E1, FCCH domain"/>
    <property type="match status" value="1"/>
</dbReference>
<evidence type="ECO:0000313" key="2">
    <source>
        <dbReference type="EMBL" id="QJA66406.1"/>
    </source>
</evidence>
<name>A0A6M3K3S6_9ZZZZ</name>
<dbReference type="InterPro" id="IPR032418">
    <property type="entry name" value="E1_FCCH"/>
</dbReference>
<evidence type="ECO:0000259" key="1">
    <source>
        <dbReference type="Pfam" id="PF16190"/>
    </source>
</evidence>
<dbReference type="Pfam" id="PF16190">
    <property type="entry name" value="E1_FCCH"/>
    <property type="match status" value="1"/>
</dbReference>
<accession>A0A6M3K3S6</accession>
<reference evidence="3" key="1">
    <citation type="submission" date="2020-03" db="EMBL/GenBank/DDBJ databases">
        <title>The deep terrestrial virosphere.</title>
        <authorList>
            <person name="Holmfeldt K."/>
            <person name="Nilsson E."/>
            <person name="Simone D."/>
            <person name="Lopez-Fernandez M."/>
            <person name="Wu X."/>
            <person name="de Brujin I."/>
            <person name="Lundin D."/>
            <person name="Andersson A."/>
            <person name="Bertilsson S."/>
            <person name="Dopson M."/>
        </authorList>
    </citation>
    <scope>NUCLEOTIDE SEQUENCE</scope>
    <source>
        <strain evidence="3">MM415A01788</strain>
        <strain evidence="2">MM415B00353</strain>
    </source>
</reference>
<dbReference type="AlphaFoldDB" id="A0A6M3K3S6"/>